<comment type="caution">
    <text evidence="1">The sequence shown here is derived from an EMBL/GenBank/DDBJ whole genome shotgun (WGS) entry which is preliminary data.</text>
</comment>
<dbReference type="Proteomes" id="UP000485058">
    <property type="component" value="Unassembled WGS sequence"/>
</dbReference>
<reference evidence="1 2" key="1">
    <citation type="submission" date="2020-02" db="EMBL/GenBank/DDBJ databases">
        <title>Draft genome sequence of Haematococcus lacustris strain NIES-144.</title>
        <authorList>
            <person name="Morimoto D."/>
            <person name="Nakagawa S."/>
            <person name="Yoshida T."/>
            <person name="Sawayama S."/>
        </authorList>
    </citation>
    <scope>NUCLEOTIDE SEQUENCE [LARGE SCALE GENOMIC DNA]</scope>
    <source>
        <strain evidence="1 2">NIES-144</strain>
    </source>
</reference>
<keyword evidence="2" id="KW-1185">Reference proteome</keyword>
<proteinExistence type="predicted"/>
<evidence type="ECO:0000313" key="1">
    <source>
        <dbReference type="EMBL" id="GFH18815.1"/>
    </source>
</evidence>
<dbReference type="AlphaFoldDB" id="A0A699ZAV5"/>
<evidence type="ECO:0000313" key="2">
    <source>
        <dbReference type="Proteomes" id="UP000485058"/>
    </source>
</evidence>
<sequence length="60" mass="6631">MAPRLRVGLGLLPSPLHCWHLGPELLPEGVTMWIKRDDLTGMELSGNKVGLLLPHPLQPE</sequence>
<dbReference type="Gene3D" id="3.40.50.1100">
    <property type="match status" value="1"/>
</dbReference>
<dbReference type="InterPro" id="IPR036052">
    <property type="entry name" value="TrpB-like_PALP_sf"/>
</dbReference>
<dbReference type="EMBL" id="BLLF01001362">
    <property type="protein sequence ID" value="GFH18815.1"/>
    <property type="molecule type" value="Genomic_DNA"/>
</dbReference>
<name>A0A699ZAV5_HAELA</name>
<dbReference type="SUPFAM" id="SSF53686">
    <property type="entry name" value="Tryptophan synthase beta subunit-like PLP-dependent enzymes"/>
    <property type="match status" value="1"/>
</dbReference>
<organism evidence="1 2">
    <name type="scientific">Haematococcus lacustris</name>
    <name type="common">Green alga</name>
    <name type="synonym">Haematococcus pluvialis</name>
    <dbReference type="NCBI Taxonomy" id="44745"/>
    <lineage>
        <taxon>Eukaryota</taxon>
        <taxon>Viridiplantae</taxon>
        <taxon>Chlorophyta</taxon>
        <taxon>core chlorophytes</taxon>
        <taxon>Chlorophyceae</taxon>
        <taxon>CS clade</taxon>
        <taxon>Chlamydomonadales</taxon>
        <taxon>Haematococcaceae</taxon>
        <taxon>Haematococcus</taxon>
    </lineage>
</organism>
<accession>A0A699ZAV5</accession>
<protein>
    <submittedName>
        <fullName evidence="1">PALP domain-containing protein</fullName>
    </submittedName>
</protein>
<gene>
    <name evidence="1" type="ORF">HaLaN_15678</name>
</gene>